<reference evidence="2" key="1">
    <citation type="journal article" date="2020" name="Stud. Mycol.">
        <title>101 Dothideomycetes genomes: a test case for predicting lifestyles and emergence of pathogens.</title>
        <authorList>
            <person name="Haridas S."/>
            <person name="Albert R."/>
            <person name="Binder M."/>
            <person name="Bloem J."/>
            <person name="Labutti K."/>
            <person name="Salamov A."/>
            <person name="Andreopoulos B."/>
            <person name="Baker S."/>
            <person name="Barry K."/>
            <person name="Bills G."/>
            <person name="Bluhm B."/>
            <person name="Cannon C."/>
            <person name="Castanera R."/>
            <person name="Culley D."/>
            <person name="Daum C."/>
            <person name="Ezra D."/>
            <person name="Gonzalez J."/>
            <person name="Henrissat B."/>
            <person name="Kuo A."/>
            <person name="Liang C."/>
            <person name="Lipzen A."/>
            <person name="Lutzoni F."/>
            <person name="Magnuson J."/>
            <person name="Mondo S."/>
            <person name="Nolan M."/>
            <person name="Ohm R."/>
            <person name="Pangilinan J."/>
            <person name="Park H.-J."/>
            <person name="Ramirez L."/>
            <person name="Alfaro M."/>
            <person name="Sun H."/>
            <person name="Tritt A."/>
            <person name="Yoshinaga Y."/>
            <person name="Zwiers L.-H."/>
            <person name="Turgeon B."/>
            <person name="Goodwin S."/>
            <person name="Spatafora J."/>
            <person name="Crous P."/>
            <person name="Grigoriev I."/>
        </authorList>
    </citation>
    <scope>NUCLEOTIDE SEQUENCE</scope>
    <source>
        <strain evidence="2">CBS 113818</strain>
    </source>
</reference>
<dbReference type="PANTHER" id="PTHR38790">
    <property type="entry name" value="2EXR DOMAIN-CONTAINING PROTEIN-RELATED"/>
    <property type="match status" value="1"/>
</dbReference>
<sequence length="249" mass="28931">MAPNKKTNTTARSKKPTIKQSGDSVVKRKPARGFHRFRSGILNVTPKGAEKELVKRNQDSPLLQLPPELRQKIWEEVLGGKNFRCQIFDYKIGKTERMVPPKTERAFGLCLLRTCRQIYSETALLPYKLNIITFSHLSSFRHELMVLQKFQRSQVVGIHLEASRRSGILYPHQNFAKNAANYRKRNLALLPVLKRIHVLVFGPDPFPVSYVDDCIKNSRYQIDIMFATENMEITFEVMTISWLDYYGKW</sequence>
<feature type="region of interest" description="Disordered" evidence="1">
    <location>
        <begin position="1"/>
        <end position="29"/>
    </location>
</feature>
<keyword evidence="3" id="KW-1185">Reference proteome</keyword>
<dbReference type="AlphaFoldDB" id="A0A6A7ADJ8"/>
<evidence type="ECO:0000256" key="1">
    <source>
        <dbReference type="SAM" id="MobiDB-lite"/>
    </source>
</evidence>
<gene>
    <name evidence="2" type="ORF">CC86DRAFT_138684</name>
</gene>
<organism evidence="2 3">
    <name type="scientific">Ophiobolus disseminans</name>
    <dbReference type="NCBI Taxonomy" id="1469910"/>
    <lineage>
        <taxon>Eukaryota</taxon>
        <taxon>Fungi</taxon>
        <taxon>Dikarya</taxon>
        <taxon>Ascomycota</taxon>
        <taxon>Pezizomycotina</taxon>
        <taxon>Dothideomycetes</taxon>
        <taxon>Pleosporomycetidae</taxon>
        <taxon>Pleosporales</taxon>
        <taxon>Pleosporineae</taxon>
        <taxon>Phaeosphaeriaceae</taxon>
        <taxon>Ophiobolus</taxon>
    </lineage>
</organism>
<dbReference type="OrthoDB" id="5413827at2759"/>
<name>A0A6A7ADJ8_9PLEO</name>
<evidence type="ECO:0000313" key="3">
    <source>
        <dbReference type="Proteomes" id="UP000799424"/>
    </source>
</evidence>
<protein>
    <submittedName>
        <fullName evidence="2">Uncharacterized protein</fullName>
    </submittedName>
</protein>
<dbReference type="EMBL" id="MU006218">
    <property type="protein sequence ID" value="KAF2831381.1"/>
    <property type="molecule type" value="Genomic_DNA"/>
</dbReference>
<accession>A0A6A7ADJ8</accession>
<dbReference type="PANTHER" id="PTHR38790:SF4">
    <property type="entry name" value="2EXR DOMAIN-CONTAINING PROTEIN"/>
    <property type="match status" value="1"/>
</dbReference>
<dbReference type="Proteomes" id="UP000799424">
    <property type="component" value="Unassembled WGS sequence"/>
</dbReference>
<proteinExistence type="predicted"/>
<feature type="compositionally biased region" description="Polar residues" evidence="1">
    <location>
        <begin position="1"/>
        <end position="11"/>
    </location>
</feature>
<evidence type="ECO:0000313" key="2">
    <source>
        <dbReference type="EMBL" id="KAF2831381.1"/>
    </source>
</evidence>